<evidence type="ECO:0000256" key="4">
    <source>
        <dbReference type="ARBA" id="ARBA00004556"/>
    </source>
</evidence>
<dbReference type="GO" id="GO:0016020">
    <property type="term" value="C:membrane"/>
    <property type="evidence" value="ECO:0007669"/>
    <property type="project" value="UniProtKB-SubCell"/>
</dbReference>
<evidence type="ECO:0000256" key="18">
    <source>
        <dbReference type="ARBA" id="ARBA00023242"/>
    </source>
</evidence>
<dbReference type="InterPro" id="IPR018253">
    <property type="entry name" value="DnaJ_domain_CS"/>
</dbReference>
<evidence type="ECO:0000256" key="16">
    <source>
        <dbReference type="ARBA" id="ARBA00023128"/>
    </source>
</evidence>
<dbReference type="FunFam" id="2.60.260.20:FF:000003">
    <property type="entry name" value="DnaJ subfamily A member 2"/>
    <property type="match status" value="1"/>
</dbReference>
<evidence type="ECO:0000256" key="15">
    <source>
        <dbReference type="ARBA" id="ARBA00022990"/>
    </source>
</evidence>
<reference evidence="23" key="1">
    <citation type="submission" date="2022-03" db="EMBL/GenBank/DDBJ databases">
        <authorList>
            <person name="Martin C."/>
        </authorList>
    </citation>
    <scope>NUCLEOTIDE SEQUENCE</scope>
</reference>
<proteinExistence type="inferred from homology"/>
<dbReference type="GO" id="GO:0005739">
    <property type="term" value="C:mitochondrion"/>
    <property type="evidence" value="ECO:0007669"/>
    <property type="project" value="UniProtKB-SubCell"/>
</dbReference>
<dbReference type="Gene3D" id="1.10.287.110">
    <property type="entry name" value="DnaJ domain"/>
    <property type="match status" value="1"/>
</dbReference>
<dbReference type="Gene3D" id="2.10.230.10">
    <property type="entry name" value="Heat shock protein DnaJ, cysteine-rich domain"/>
    <property type="match status" value="1"/>
</dbReference>
<evidence type="ECO:0000256" key="10">
    <source>
        <dbReference type="ARBA" id="ARBA00022737"/>
    </source>
</evidence>
<dbReference type="FunFam" id="2.60.260.20:FF:000068">
    <property type="entry name" value="Chaperone protein dnaJ 3"/>
    <property type="match status" value="1"/>
</dbReference>
<dbReference type="GO" id="GO:0008270">
    <property type="term" value="F:zinc ion binding"/>
    <property type="evidence" value="ECO:0007669"/>
    <property type="project" value="UniProtKB-KW"/>
</dbReference>
<keyword evidence="13" id="KW-0862">Zinc</keyword>
<evidence type="ECO:0000256" key="7">
    <source>
        <dbReference type="ARBA" id="ARBA00022490"/>
    </source>
</evidence>
<evidence type="ECO:0000256" key="12">
    <source>
        <dbReference type="ARBA" id="ARBA00022824"/>
    </source>
</evidence>
<comment type="caution">
    <text evidence="23">The sequence shown here is derived from an EMBL/GenBank/DDBJ whole genome shotgun (WGS) entry which is preliminary data.</text>
</comment>
<dbReference type="InterPro" id="IPR001623">
    <property type="entry name" value="DnaJ_domain"/>
</dbReference>
<dbReference type="EMBL" id="CAIIXF020000007">
    <property type="protein sequence ID" value="CAH1790142.1"/>
    <property type="molecule type" value="Genomic_DNA"/>
</dbReference>
<dbReference type="CDD" id="cd10719">
    <property type="entry name" value="DnaJ_zf"/>
    <property type="match status" value="1"/>
</dbReference>
<dbReference type="Pfam" id="PF00226">
    <property type="entry name" value="DnaJ"/>
    <property type="match status" value="1"/>
</dbReference>
<dbReference type="SUPFAM" id="SSF57938">
    <property type="entry name" value="DnaJ/Hsp40 cysteine-rich domain"/>
    <property type="match status" value="1"/>
</dbReference>
<dbReference type="SUPFAM" id="SSF49493">
    <property type="entry name" value="HSP40/DnaJ peptide-binding domain"/>
    <property type="match status" value="2"/>
</dbReference>
<evidence type="ECO:0000256" key="2">
    <source>
        <dbReference type="ARBA" id="ARBA00004144"/>
    </source>
</evidence>
<dbReference type="PROSITE" id="PS00636">
    <property type="entry name" value="DNAJ_1"/>
    <property type="match status" value="1"/>
</dbReference>
<gene>
    <name evidence="23" type="ORF">OFUS_LOCUS15391</name>
</gene>
<evidence type="ECO:0000256" key="1">
    <source>
        <dbReference type="ARBA" id="ARBA00004123"/>
    </source>
</evidence>
<dbReference type="CDD" id="cd06257">
    <property type="entry name" value="DnaJ"/>
    <property type="match status" value="1"/>
</dbReference>
<sequence>MVKETAFYDELGVNPSATPAELKKAYRKMALKYHPDKNPEDPEKFKKISLAYEVLADEKKRQIYDEGGEQAIKEGPGGGGGGFHSPMDIFDMFFGGGGGRGHQRRSNRSKDVVHQMKVSLEDLYNGSTRKLALQKNVICSKCEGRGGKKGAVERCHTCKGSGMQVRIQQIGPGMVQQIQSVCSECQGQGERINPKDRCKGCQGHKTVRERKILEVHIDKGMKDGQQIKFTGEGDQEPGMEPGDIVIVLDEKEHAVFQRHGHDLAMKMELELVEALCGMHRPITTLDKRSLIINTIPGEVLKHGAVKNILGEGMPMHRNPFEKGRLIINFSVKFPDTIPPEAVPALEKVLPPRVDPMIPDDAEECNLEEYDPHSNYNHHGGHAYDSDDEEAGGQRVQCASH</sequence>
<keyword evidence="16" id="KW-0496">Mitochondrion</keyword>
<dbReference type="AlphaFoldDB" id="A0A8J1XS78"/>
<dbReference type="SUPFAM" id="SSF46565">
    <property type="entry name" value="Chaperone J-domain"/>
    <property type="match status" value="1"/>
</dbReference>
<dbReference type="Pfam" id="PF01556">
    <property type="entry name" value="DnaJ_C"/>
    <property type="match status" value="1"/>
</dbReference>
<evidence type="ECO:0000256" key="17">
    <source>
        <dbReference type="ARBA" id="ARBA00023136"/>
    </source>
</evidence>
<dbReference type="InterPro" id="IPR001305">
    <property type="entry name" value="HSP_DnaJ_Cys-rich_dom"/>
</dbReference>
<dbReference type="Pfam" id="PF00684">
    <property type="entry name" value="DnaJ_CXXCXGXG"/>
    <property type="match status" value="1"/>
</dbReference>
<dbReference type="GO" id="GO:0006457">
    <property type="term" value="P:protein folding"/>
    <property type="evidence" value="ECO:0007669"/>
    <property type="project" value="InterPro"/>
</dbReference>
<evidence type="ECO:0000256" key="14">
    <source>
        <dbReference type="ARBA" id="ARBA00022848"/>
    </source>
</evidence>
<dbReference type="Proteomes" id="UP000749559">
    <property type="component" value="Unassembled WGS sequence"/>
</dbReference>
<keyword evidence="24" id="KW-1185">Reference proteome</keyword>
<evidence type="ECO:0000256" key="20">
    <source>
        <dbReference type="ARBA" id="ARBA00040977"/>
    </source>
</evidence>
<evidence type="ECO:0000256" key="11">
    <source>
        <dbReference type="ARBA" id="ARBA00022771"/>
    </source>
</evidence>
<keyword evidence="11" id="KW-0863">Zinc-finger</keyword>
<dbReference type="CDD" id="cd10747">
    <property type="entry name" value="DnaJ_C"/>
    <property type="match status" value="1"/>
</dbReference>
<dbReference type="GO" id="GO:0009408">
    <property type="term" value="P:response to heat"/>
    <property type="evidence" value="ECO:0007669"/>
    <property type="project" value="InterPro"/>
</dbReference>
<keyword evidence="6" id="KW-0488">Methylation</keyword>
<keyword evidence="12" id="KW-0256">Endoplasmic reticulum</keyword>
<evidence type="ECO:0000256" key="9">
    <source>
        <dbReference type="ARBA" id="ARBA00022723"/>
    </source>
</evidence>
<evidence type="ECO:0000313" key="23">
    <source>
        <dbReference type="EMBL" id="CAH1790142.1"/>
    </source>
</evidence>
<keyword evidence="8" id="KW-0597">Phosphoprotein</keyword>
<accession>A0A8J1XS78</accession>
<dbReference type="OrthoDB" id="550424at2759"/>
<keyword evidence="9" id="KW-0479">Metal-binding</keyword>
<dbReference type="GO" id="GO:0051082">
    <property type="term" value="F:unfolded protein binding"/>
    <property type="evidence" value="ECO:0007669"/>
    <property type="project" value="InterPro"/>
</dbReference>
<comment type="subcellular location">
    <subcellularLocation>
        <location evidence="4">Cytoplasm</location>
        <location evidence="4">Perinuclear region</location>
    </subcellularLocation>
    <subcellularLocation>
        <location evidence="5">Membrane</location>
        <topology evidence="5">Lipid-anchor</topology>
    </subcellularLocation>
    <subcellularLocation>
        <location evidence="2">Microsome</location>
    </subcellularLocation>
    <subcellularLocation>
        <location evidence="3">Mitochondrion</location>
    </subcellularLocation>
    <subcellularLocation>
        <location evidence="1">Nucleus</location>
    </subcellularLocation>
</comment>
<organism evidence="23 24">
    <name type="scientific">Owenia fusiformis</name>
    <name type="common">Polychaete worm</name>
    <dbReference type="NCBI Taxonomy" id="6347"/>
    <lineage>
        <taxon>Eukaryota</taxon>
        <taxon>Metazoa</taxon>
        <taxon>Spiralia</taxon>
        <taxon>Lophotrochozoa</taxon>
        <taxon>Annelida</taxon>
        <taxon>Polychaeta</taxon>
        <taxon>Sedentaria</taxon>
        <taxon>Canalipalpata</taxon>
        <taxon>Sabellida</taxon>
        <taxon>Oweniida</taxon>
        <taxon>Oweniidae</taxon>
        <taxon>Owenia</taxon>
    </lineage>
</organism>
<evidence type="ECO:0000256" key="19">
    <source>
        <dbReference type="ARBA" id="ARBA00023288"/>
    </source>
</evidence>
<keyword evidence="10" id="KW-0677">Repeat</keyword>
<evidence type="ECO:0000313" key="24">
    <source>
        <dbReference type="Proteomes" id="UP000749559"/>
    </source>
</evidence>
<dbReference type="GO" id="GO:0005634">
    <property type="term" value="C:nucleus"/>
    <property type="evidence" value="ECO:0007669"/>
    <property type="project" value="UniProtKB-SubCell"/>
</dbReference>
<dbReference type="Gene3D" id="2.60.260.20">
    <property type="entry name" value="Urease metallochaperone UreE, N-terminal domain"/>
    <property type="match status" value="2"/>
</dbReference>
<dbReference type="GO" id="GO:0030544">
    <property type="term" value="F:Hsp70 protein binding"/>
    <property type="evidence" value="ECO:0007669"/>
    <property type="project" value="InterPro"/>
</dbReference>
<feature type="region of interest" description="Disordered" evidence="22">
    <location>
        <begin position="358"/>
        <end position="400"/>
    </location>
</feature>
<dbReference type="InterPro" id="IPR036869">
    <property type="entry name" value="J_dom_sf"/>
</dbReference>
<dbReference type="InterPro" id="IPR036410">
    <property type="entry name" value="HSP_DnaJ_Cys-rich_dom_sf"/>
</dbReference>
<evidence type="ECO:0000256" key="22">
    <source>
        <dbReference type="SAM" id="MobiDB-lite"/>
    </source>
</evidence>
<keyword evidence="19" id="KW-0449">Lipoprotein</keyword>
<keyword evidence="15" id="KW-0007">Acetylation</keyword>
<evidence type="ECO:0000256" key="8">
    <source>
        <dbReference type="ARBA" id="ARBA00022553"/>
    </source>
</evidence>
<keyword evidence="18" id="KW-0539">Nucleus</keyword>
<keyword evidence="7" id="KW-0963">Cytoplasm</keyword>
<dbReference type="PROSITE" id="PS51188">
    <property type="entry name" value="ZF_CR"/>
    <property type="match status" value="1"/>
</dbReference>
<keyword evidence="17" id="KW-0472">Membrane</keyword>
<keyword evidence="14" id="KW-0492">Microsome</keyword>
<dbReference type="PANTHER" id="PTHR43888">
    <property type="entry name" value="DNAJ-LIKE-2, ISOFORM A-RELATED"/>
    <property type="match status" value="1"/>
</dbReference>
<dbReference type="InterPro" id="IPR008971">
    <property type="entry name" value="HSP40/DnaJ_pept-bd"/>
</dbReference>
<dbReference type="GO" id="GO:0005524">
    <property type="term" value="F:ATP binding"/>
    <property type="evidence" value="ECO:0007669"/>
    <property type="project" value="InterPro"/>
</dbReference>
<dbReference type="PROSITE" id="PS50076">
    <property type="entry name" value="DNAJ_2"/>
    <property type="match status" value="1"/>
</dbReference>
<feature type="compositionally biased region" description="Acidic residues" evidence="22">
    <location>
        <begin position="358"/>
        <end position="368"/>
    </location>
</feature>
<evidence type="ECO:0000256" key="3">
    <source>
        <dbReference type="ARBA" id="ARBA00004173"/>
    </source>
</evidence>
<dbReference type="GO" id="GO:0048471">
    <property type="term" value="C:perinuclear region of cytoplasm"/>
    <property type="evidence" value="ECO:0007669"/>
    <property type="project" value="UniProtKB-SubCell"/>
</dbReference>
<protein>
    <recommendedName>
        <fullName evidence="20">DnaJ homolog subfamily A member 1</fullName>
    </recommendedName>
</protein>
<dbReference type="SMART" id="SM00271">
    <property type="entry name" value="DnaJ"/>
    <property type="match status" value="1"/>
</dbReference>
<evidence type="ECO:0000256" key="5">
    <source>
        <dbReference type="ARBA" id="ARBA00004635"/>
    </source>
</evidence>
<dbReference type="FunFam" id="1.10.287.110:FF:000014">
    <property type="entry name" value="dnaJ homolog subfamily A member 1"/>
    <property type="match status" value="1"/>
</dbReference>
<dbReference type="InterPro" id="IPR012724">
    <property type="entry name" value="DnaJ"/>
</dbReference>
<dbReference type="HAMAP" id="MF_01152">
    <property type="entry name" value="DnaJ"/>
    <property type="match status" value="1"/>
</dbReference>
<dbReference type="InterPro" id="IPR002939">
    <property type="entry name" value="DnaJ_C"/>
</dbReference>
<dbReference type="PRINTS" id="PR00625">
    <property type="entry name" value="JDOMAIN"/>
</dbReference>
<comment type="subunit">
    <text evidence="21">Identified in a complex with HSPA1B and BAX. Interacts with RNF207.</text>
</comment>
<dbReference type="InterPro" id="IPR044713">
    <property type="entry name" value="DNJA1/2-like"/>
</dbReference>
<name>A0A8J1XS78_OWEFU</name>
<evidence type="ECO:0000256" key="6">
    <source>
        <dbReference type="ARBA" id="ARBA00022481"/>
    </source>
</evidence>
<evidence type="ECO:0000256" key="21">
    <source>
        <dbReference type="ARBA" id="ARBA00046752"/>
    </source>
</evidence>
<evidence type="ECO:0000256" key="13">
    <source>
        <dbReference type="ARBA" id="ARBA00022833"/>
    </source>
</evidence>
<dbReference type="FunFam" id="2.10.230.10:FF:000005">
    <property type="entry name" value="DnaJ homolog subfamily A member 1"/>
    <property type="match status" value="1"/>
</dbReference>